<accession>A0A0F9P3D1</accession>
<evidence type="ECO:0000313" key="1">
    <source>
        <dbReference type="EMBL" id="KKN24589.1"/>
    </source>
</evidence>
<reference evidence="1" key="1">
    <citation type="journal article" date="2015" name="Nature">
        <title>Complex archaea that bridge the gap between prokaryotes and eukaryotes.</title>
        <authorList>
            <person name="Spang A."/>
            <person name="Saw J.H."/>
            <person name="Jorgensen S.L."/>
            <person name="Zaremba-Niedzwiedzka K."/>
            <person name="Martijn J."/>
            <person name="Lind A.E."/>
            <person name="van Eijk R."/>
            <person name="Schleper C."/>
            <person name="Guy L."/>
            <person name="Ettema T.J."/>
        </authorList>
    </citation>
    <scope>NUCLEOTIDE SEQUENCE</scope>
</reference>
<sequence length="56" mass="6072">MNVSIEWIEEESAYTVRQNGEFIGDYENLQPAAEFALAVAANAGVDVVLISVNQNA</sequence>
<dbReference type="EMBL" id="LAZR01002872">
    <property type="protein sequence ID" value="KKN24589.1"/>
    <property type="molecule type" value="Genomic_DNA"/>
</dbReference>
<organism evidence="1">
    <name type="scientific">marine sediment metagenome</name>
    <dbReference type="NCBI Taxonomy" id="412755"/>
    <lineage>
        <taxon>unclassified sequences</taxon>
        <taxon>metagenomes</taxon>
        <taxon>ecological metagenomes</taxon>
    </lineage>
</organism>
<name>A0A0F9P3D1_9ZZZZ</name>
<protein>
    <submittedName>
        <fullName evidence="1">Uncharacterized protein</fullName>
    </submittedName>
</protein>
<comment type="caution">
    <text evidence="1">The sequence shown here is derived from an EMBL/GenBank/DDBJ whole genome shotgun (WGS) entry which is preliminary data.</text>
</comment>
<dbReference type="AlphaFoldDB" id="A0A0F9P3D1"/>
<proteinExistence type="predicted"/>
<gene>
    <name evidence="1" type="ORF">LCGC14_0893430</name>
</gene>